<dbReference type="STRING" id="475255.SAMN04488101_107108"/>
<dbReference type="GO" id="GO:0030163">
    <property type="term" value="P:protein catabolic process"/>
    <property type="evidence" value="ECO:0007669"/>
    <property type="project" value="InterPro"/>
</dbReference>
<evidence type="ECO:0000313" key="4">
    <source>
        <dbReference type="EMBL" id="SMC97779.1"/>
    </source>
</evidence>
<evidence type="ECO:0000313" key="5">
    <source>
        <dbReference type="Proteomes" id="UP000192678"/>
    </source>
</evidence>
<protein>
    <submittedName>
        <fullName evidence="4">Leucyl/phenylalanyl-tRNA--protein transferase</fullName>
    </submittedName>
</protein>
<dbReference type="PANTHER" id="PTHR30098">
    <property type="entry name" value="LEUCYL/PHENYLALANYL-TRNA--PROTEIN TRANSFERASE"/>
    <property type="match status" value="1"/>
</dbReference>
<dbReference type="GO" id="GO:0005737">
    <property type="term" value="C:cytoplasm"/>
    <property type="evidence" value="ECO:0007669"/>
    <property type="project" value="TreeGrafter"/>
</dbReference>
<organism evidence="4 5">
    <name type="scientific">Pedobacter nyackensis</name>
    <dbReference type="NCBI Taxonomy" id="475255"/>
    <lineage>
        <taxon>Bacteria</taxon>
        <taxon>Pseudomonadati</taxon>
        <taxon>Bacteroidota</taxon>
        <taxon>Sphingobacteriia</taxon>
        <taxon>Sphingobacteriales</taxon>
        <taxon>Sphingobacteriaceae</taxon>
        <taxon>Pedobacter</taxon>
    </lineage>
</organism>
<dbReference type="EMBL" id="FWYB01000007">
    <property type="protein sequence ID" value="SMC97779.1"/>
    <property type="molecule type" value="Genomic_DNA"/>
</dbReference>
<keyword evidence="2 4" id="KW-0808">Transferase</keyword>
<evidence type="ECO:0000256" key="1">
    <source>
        <dbReference type="ARBA" id="ARBA00022490"/>
    </source>
</evidence>
<dbReference type="Pfam" id="PF03588">
    <property type="entry name" value="Leu_Phe_trans"/>
    <property type="match status" value="1"/>
</dbReference>
<dbReference type="Proteomes" id="UP000192678">
    <property type="component" value="Unassembled WGS sequence"/>
</dbReference>
<dbReference type="InterPro" id="IPR004616">
    <property type="entry name" value="Leu/Phe-tRNA_Trfase"/>
</dbReference>
<dbReference type="GO" id="GO:0008914">
    <property type="term" value="F:leucyl-tRNA--protein transferase activity"/>
    <property type="evidence" value="ECO:0007669"/>
    <property type="project" value="InterPro"/>
</dbReference>
<keyword evidence="5" id="KW-1185">Reference proteome</keyword>
<reference evidence="4 5" key="1">
    <citation type="submission" date="2017-04" db="EMBL/GenBank/DDBJ databases">
        <authorList>
            <person name="Afonso C.L."/>
            <person name="Miller P.J."/>
            <person name="Scott M.A."/>
            <person name="Spackman E."/>
            <person name="Goraichik I."/>
            <person name="Dimitrov K.M."/>
            <person name="Suarez D.L."/>
            <person name="Swayne D.E."/>
        </authorList>
    </citation>
    <scope>NUCLEOTIDE SEQUENCE [LARGE SCALE GENOMIC DNA]</scope>
    <source>
        <strain evidence="4 5">DSM 19625</strain>
    </source>
</reference>
<accession>A0A1W2DJZ3</accession>
<evidence type="ECO:0000256" key="2">
    <source>
        <dbReference type="ARBA" id="ARBA00022679"/>
    </source>
</evidence>
<gene>
    <name evidence="4" type="ORF">SAMN04488101_107108</name>
</gene>
<dbReference type="Gene3D" id="3.40.630.70">
    <property type="entry name" value="Leucyl/phenylalanyl-tRNA-protein transferase, C-terminal domain"/>
    <property type="match status" value="1"/>
</dbReference>
<dbReference type="AlphaFoldDB" id="A0A1W2DJZ3"/>
<dbReference type="SUPFAM" id="SSF55729">
    <property type="entry name" value="Acyl-CoA N-acyltransferases (Nat)"/>
    <property type="match status" value="1"/>
</dbReference>
<dbReference type="PANTHER" id="PTHR30098:SF2">
    <property type="entry name" value="LEUCYL_PHENYLALANYL-TRNA--PROTEIN TRANSFERASE"/>
    <property type="match status" value="1"/>
</dbReference>
<dbReference type="InterPro" id="IPR016181">
    <property type="entry name" value="Acyl_CoA_acyltransferase"/>
</dbReference>
<evidence type="ECO:0000256" key="3">
    <source>
        <dbReference type="ARBA" id="ARBA00023315"/>
    </source>
</evidence>
<keyword evidence="1" id="KW-0963">Cytoplasm</keyword>
<sequence>MGILSKQVSSIIPKNVRKTTKGFLQQVFHTALTKVSGGKDKAISWSYSQYELSPYVILQGYLMGAYPMPDMNGSKTLNWYDPEIRGIIPVDNFKMGKDLLSCLKKDKLKDAGKRFEVKVNANFHETLLACSRPRGEKTKTWITPEYIKVALELHQIGIAHSIETYQNGRLVGGGFGIAINGYYASLSMFNTVDNAGKVAFYYLLLKLKADGFKLHVSGDANSWFTQYGAINMEKQEFRDSLVKAIASPVVFSNKVPELSF</sequence>
<dbReference type="InterPro" id="IPR042203">
    <property type="entry name" value="Leu/Phe-tRNA_Trfase_C"/>
</dbReference>
<proteinExistence type="predicted"/>
<keyword evidence="3" id="KW-0012">Acyltransferase</keyword>
<name>A0A1W2DJZ3_9SPHI</name>